<dbReference type="GO" id="GO:0008531">
    <property type="term" value="F:riboflavin kinase activity"/>
    <property type="evidence" value="ECO:0007669"/>
    <property type="project" value="UniProtKB-EC"/>
</dbReference>
<comment type="similarity">
    <text evidence="14">Belongs to the ribF family.</text>
</comment>
<proteinExistence type="inferred from homology"/>
<dbReference type="EC" id="2.7.1.26" evidence="14"/>
<evidence type="ECO:0000256" key="6">
    <source>
        <dbReference type="ARBA" id="ARBA00022695"/>
    </source>
</evidence>
<keyword evidence="11" id="KW-0511">Multifunctional enzyme</keyword>
<name>A0ABT7UJ56_9FIRM</name>
<dbReference type="InterPro" id="IPR002606">
    <property type="entry name" value="Riboflavin_kinase_bac"/>
</dbReference>
<evidence type="ECO:0000256" key="8">
    <source>
        <dbReference type="ARBA" id="ARBA00022777"/>
    </source>
</evidence>
<evidence type="ECO:0000256" key="1">
    <source>
        <dbReference type="ARBA" id="ARBA00004726"/>
    </source>
</evidence>
<dbReference type="EMBL" id="JAUDCK010000025">
    <property type="protein sequence ID" value="MDM8196178.1"/>
    <property type="molecule type" value="Genomic_DNA"/>
</dbReference>
<feature type="domain" description="Riboflavin kinase" evidence="15">
    <location>
        <begin position="180"/>
        <end position="304"/>
    </location>
</feature>
<keyword evidence="17" id="KW-1185">Reference proteome</keyword>
<evidence type="ECO:0000259" key="15">
    <source>
        <dbReference type="SMART" id="SM00904"/>
    </source>
</evidence>
<dbReference type="InterPro" id="IPR023468">
    <property type="entry name" value="Riboflavin_kinase"/>
</dbReference>
<comment type="pathway">
    <text evidence="1 14">Cofactor biosynthesis; FAD biosynthesis; FAD from FMN: step 1/1.</text>
</comment>
<dbReference type="NCBIfam" id="NF004162">
    <property type="entry name" value="PRK05627.1-5"/>
    <property type="match status" value="1"/>
</dbReference>
<reference evidence="16 17" key="2">
    <citation type="submission" date="2023-06" db="EMBL/GenBank/DDBJ databases">
        <authorList>
            <person name="Zeman M."/>
            <person name="Kubasova T."/>
            <person name="Jahodarova E."/>
            <person name="Nykrynova M."/>
            <person name="Rychlik I."/>
        </authorList>
    </citation>
    <scope>NUCLEOTIDE SEQUENCE [LARGE SCALE GENOMIC DNA]</scope>
    <source>
        <strain evidence="16 17">ET341</strain>
    </source>
</reference>
<dbReference type="Pfam" id="PF06574">
    <property type="entry name" value="FAD_syn"/>
    <property type="match status" value="1"/>
</dbReference>
<accession>A0ABT7UJ56</accession>
<keyword evidence="10 14" id="KW-0067">ATP-binding</keyword>
<comment type="caution">
    <text evidence="16">The sequence shown here is derived from an EMBL/GenBank/DDBJ whole genome shotgun (WGS) entry which is preliminary data.</text>
</comment>
<keyword evidence="4 14" id="KW-0288">FMN</keyword>
<dbReference type="InterPro" id="IPR014729">
    <property type="entry name" value="Rossmann-like_a/b/a_fold"/>
</dbReference>
<evidence type="ECO:0000256" key="14">
    <source>
        <dbReference type="PIRNR" id="PIRNR004491"/>
    </source>
</evidence>
<dbReference type="RefSeq" id="WP_087936559.1">
    <property type="nucleotide sequence ID" value="NZ_JAUDCK010000025.1"/>
</dbReference>
<dbReference type="NCBIfam" id="TIGR00083">
    <property type="entry name" value="ribF"/>
    <property type="match status" value="1"/>
</dbReference>
<comment type="pathway">
    <text evidence="2 14">Cofactor biosynthesis; FMN biosynthesis; FMN from riboflavin (ATP route): step 1/1.</text>
</comment>
<protein>
    <recommendedName>
        <fullName evidence="14">Riboflavin biosynthesis protein</fullName>
    </recommendedName>
    <domain>
        <recommendedName>
            <fullName evidence="14">Riboflavin kinase</fullName>
            <ecNumber evidence="14">2.7.1.26</ecNumber>
        </recommendedName>
        <alternativeName>
            <fullName evidence="14">Flavokinase</fullName>
        </alternativeName>
    </domain>
    <domain>
        <recommendedName>
            <fullName evidence="14">FMN adenylyltransferase</fullName>
            <ecNumber evidence="14">2.7.7.2</ecNumber>
        </recommendedName>
        <alternativeName>
            <fullName evidence="14">FAD pyrophosphorylase</fullName>
        </alternativeName>
        <alternativeName>
            <fullName evidence="14">FAD synthase</fullName>
        </alternativeName>
    </domain>
</protein>
<keyword evidence="8 14" id="KW-0418">Kinase</keyword>
<keyword evidence="3 14" id="KW-0285">Flavoprotein</keyword>
<organism evidence="16 17">
    <name type="scientific">Massilimicrobiota timonensis</name>
    <dbReference type="NCBI Taxonomy" id="1776392"/>
    <lineage>
        <taxon>Bacteria</taxon>
        <taxon>Bacillati</taxon>
        <taxon>Bacillota</taxon>
        <taxon>Erysipelotrichia</taxon>
        <taxon>Erysipelotrichales</taxon>
        <taxon>Erysipelotrichaceae</taxon>
        <taxon>Massilimicrobiota</taxon>
    </lineage>
</organism>
<dbReference type="SUPFAM" id="SSF52374">
    <property type="entry name" value="Nucleotidylyl transferase"/>
    <property type="match status" value="1"/>
</dbReference>
<dbReference type="SMART" id="SM00904">
    <property type="entry name" value="Flavokinase"/>
    <property type="match status" value="1"/>
</dbReference>
<dbReference type="PANTHER" id="PTHR22749:SF6">
    <property type="entry name" value="RIBOFLAVIN KINASE"/>
    <property type="match status" value="1"/>
</dbReference>
<evidence type="ECO:0000256" key="11">
    <source>
        <dbReference type="ARBA" id="ARBA00023268"/>
    </source>
</evidence>
<evidence type="ECO:0000256" key="9">
    <source>
        <dbReference type="ARBA" id="ARBA00022827"/>
    </source>
</evidence>
<evidence type="ECO:0000256" key="10">
    <source>
        <dbReference type="ARBA" id="ARBA00022840"/>
    </source>
</evidence>
<reference evidence="17" key="1">
    <citation type="submission" date="2023-06" db="EMBL/GenBank/DDBJ databases">
        <title>Identification and characterization of horizontal gene transfer across gut microbiota members of farm animals based on homology search.</title>
        <authorList>
            <person name="Zeman M."/>
            <person name="Kubasova T."/>
            <person name="Jahodarova E."/>
            <person name="Nykrynova M."/>
            <person name="Rychlik I."/>
        </authorList>
    </citation>
    <scope>NUCLEOTIDE SEQUENCE [LARGE SCALE GENOMIC DNA]</scope>
    <source>
        <strain evidence="17">ET341</strain>
    </source>
</reference>
<comment type="catalytic activity">
    <reaction evidence="12 14">
        <text>riboflavin + ATP = FMN + ADP + H(+)</text>
        <dbReference type="Rhea" id="RHEA:14357"/>
        <dbReference type="ChEBI" id="CHEBI:15378"/>
        <dbReference type="ChEBI" id="CHEBI:30616"/>
        <dbReference type="ChEBI" id="CHEBI:57986"/>
        <dbReference type="ChEBI" id="CHEBI:58210"/>
        <dbReference type="ChEBI" id="CHEBI:456216"/>
        <dbReference type="EC" id="2.7.1.26"/>
    </reaction>
</comment>
<evidence type="ECO:0000256" key="3">
    <source>
        <dbReference type="ARBA" id="ARBA00022630"/>
    </source>
</evidence>
<dbReference type="Proteomes" id="UP001529275">
    <property type="component" value="Unassembled WGS sequence"/>
</dbReference>
<keyword evidence="5 14" id="KW-0808">Transferase</keyword>
<dbReference type="PANTHER" id="PTHR22749">
    <property type="entry name" value="RIBOFLAVIN KINASE/FMN ADENYLYLTRANSFERASE"/>
    <property type="match status" value="1"/>
</dbReference>
<dbReference type="GO" id="GO:0003919">
    <property type="term" value="F:FMN adenylyltransferase activity"/>
    <property type="evidence" value="ECO:0007669"/>
    <property type="project" value="UniProtKB-EC"/>
</dbReference>
<dbReference type="InterPro" id="IPR015865">
    <property type="entry name" value="Riboflavin_kinase_bac/euk"/>
</dbReference>
<evidence type="ECO:0000256" key="5">
    <source>
        <dbReference type="ARBA" id="ARBA00022679"/>
    </source>
</evidence>
<evidence type="ECO:0000313" key="17">
    <source>
        <dbReference type="Proteomes" id="UP001529275"/>
    </source>
</evidence>
<keyword evidence="7 14" id="KW-0547">Nucleotide-binding</keyword>
<dbReference type="Gene3D" id="2.40.30.30">
    <property type="entry name" value="Riboflavin kinase-like"/>
    <property type="match status" value="1"/>
</dbReference>
<keyword evidence="9 14" id="KW-0274">FAD</keyword>
<keyword evidence="6 14" id="KW-0548">Nucleotidyltransferase</keyword>
<dbReference type="CDD" id="cd02064">
    <property type="entry name" value="FAD_synthetase_N"/>
    <property type="match status" value="1"/>
</dbReference>
<dbReference type="Pfam" id="PF01687">
    <property type="entry name" value="Flavokinase"/>
    <property type="match status" value="1"/>
</dbReference>
<evidence type="ECO:0000313" key="16">
    <source>
        <dbReference type="EMBL" id="MDM8196178.1"/>
    </source>
</evidence>
<dbReference type="Gene3D" id="3.40.50.620">
    <property type="entry name" value="HUPs"/>
    <property type="match status" value="1"/>
</dbReference>
<evidence type="ECO:0000256" key="12">
    <source>
        <dbReference type="ARBA" id="ARBA00047880"/>
    </source>
</evidence>
<evidence type="ECO:0000256" key="2">
    <source>
        <dbReference type="ARBA" id="ARBA00005201"/>
    </source>
</evidence>
<evidence type="ECO:0000256" key="4">
    <source>
        <dbReference type="ARBA" id="ARBA00022643"/>
    </source>
</evidence>
<dbReference type="InterPro" id="IPR015864">
    <property type="entry name" value="FAD_synthase"/>
</dbReference>
<dbReference type="EC" id="2.7.7.2" evidence="14"/>
<comment type="catalytic activity">
    <reaction evidence="13 14">
        <text>FMN + ATP + H(+) = FAD + diphosphate</text>
        <dbReference type="Rhea" id="RHEA:17237"/>
        <dbReference type="ChEBI" id="CHEBI:15378"/>
        <dbReference type="ChEBI" id="CHEBI:30616"/>
        <dbReference type="ChEBI" id="CHEBI:33019"/>
        <dbReference type="ChEBI" id="CHEBI:57692"/>
        <dbReference type="ChEBI" id="CHEBI:58210"/>
        <dbReference type="EC" id="2.7.7.2"/>
    </reaction>
</comment>
<evidence type="ECO:0000256" key="7">
    <source>
        <dbReference type="ARBA" id="ARBA00022741"/>
    </source>
</evidence>
<evidence type="ECO:0000256" key="13">
    <source>
        <dbReference type="ARBA" id="ARBA00049494"/>
    </source>
</evidence>
<dbReference type="PIRSF" id="PIRSF004491">
    <property type="entry name" value="FAD_Synth"/>
    <property type="match status" value="1"/>
</dbReference>
<gene>
    <name evidence="16" type="ORF">QUV98_07605</name>
</gene>
<dbReference type="SUPFAM" id="SSF82114">
    <property type="entry name" value="Riboflavin kinase-like"/>
    <property type="match status" value="1"/>
</dbReference>
<sequence>MEIIYLKEDMQLHMTDSIVAAIGFFDGLHVGHMALVEEVKRVADTKHYHKALITFDHYPLYVLGKLKEEKCLTSIDDRYEILKKRGFDYLFVIEFTPKVAALSPQEFIQKYLIECGIKHVVCGFDFRFGAKNQGDAKTLQESFGFNVSVIDEVIYKGEKISSTRIRQHLENGQMKDLNELLGRQYCVHGQVIHGRHIGHEIGFPTANIDYGSYFLPCGGVYAVKVIINQNTYMGMCNIGYNPTFQPLDKASLEVHILDFNHDIYGKEIYVEFYDLIRKEKPFHSKEELIQQLYKDREYVREYFSQIAKEIN</sequence>
<dbReference type="InterPro" id="IPR023465">
    <property type="entry name" value="Riboflavin_kinase_dom_sf"/>
</dbReference>